<sequence length="281" mass="32734">MHSVIISIRRPINQLEEEDYKWINIFDFHLGLGIELQSLFFTLQGVPFFSFNRGSRYGFIRVDGPTLKYETSANQSYSAALEIIFYFGFLCAYAVKSPIIPYIHGYQIPMGKHITVHDSTELFTNNLSWIFGAALFFLAGTSYDQNTPCLSRRNGRNCDPNTKIFTMFSSFRWLLFCRGMSGFLLRVISFFGIITSSKYFLIPKILITFCNSYWNYINSYLFIIYVTSDVLWIQAFQHYKLLFFWILDHENYLFRPVSFLPVIGIGLYPDLVLSLSVDKES</sequence>
<evidence type="ECO:0000313" key="2">
    <source>
        <dbReference type="EMBL" id="KAG9438476.1"/>
    </source>
</evidence>
<keyword evidence="1" id="KW-1133">Transmembrane helix</keyword>
<keyword evidence="1" id="KW-0472">Membrane</keyword>
<dbReference type="GO" id="GO:0042773">
    <property type="term" value="P:ATP synthesis coupled electron transport"/>
    <property type="evidence" value="ECO:0007669"/>
    <property type="project" value="InterPro"/>
</dbReference>
<feature type="transmembrane region" description="Helical" evidence="1">
    <location>
        <begin position="173"/>
        <end position="193"/>
    </location>
</feature>
<dbReference type="GO" id="GO:0015990">
    <property type="term" value="P:electron transport coupled proton transport"/>
    <property type="evidence" value="ECO:0007669"/>
    <property type="project" value="TreeGrafter"/>
</dbReference>
<evidence type="ECO:0000256" key="1">
    <source>
        <dbReference type="SAM" id="Phobius"/>
    </source>
</evidence>
<keyword evidence="3" id="KW-1185">Reference proteome</keyword>
<feature type="transmembrane region" description="Helical" evidence="1">
    <location>
        <begin position="83"/>
        <end position="103"/>
    </location>
</feature>
<dbReference type="GO" id="GO:0009507">
    <property type="term" value="C:chloroplast"/>
    <property type="evidence" value="ECO:0007669"/>
    <property type="project" value="TreeGrafter"/>
</dbReference>
<dbReference type="PANTHER" id="PTHR43507">
    <property type="entry name" value="NADH-UBIQUINONE OXIDOREDUCTASE CHAIN 4"/>
    <property type="match status" value="1"/>
</dbReference>
<dbReference type="EMBL" id="JAINDJ010000082">
    <property type="protein sequence ID" value="KAG9438476.1"/>
    <property type="molecule type" value="Genomic_DNA"/>
</dbReference>
<reference evidence="2 3" key="1">
    <citation type="submission" date="2021-07" db="EMBL/GenBank/DDBJ databases">
        <title>The Aristolochia fimbriata genome: insights into angiosperm evolution, floral development and chemical biosynthesis.</title>
        <authorList>
            <person name="Jiao Y."/>
        </authorList>
    </citation>
    <scope>NUCLEOTIDE SEQUENCE [LARGE SCALE GENOMIC DNA]</scope>
    <source>
        <strain evidence="2">IBCAS-2021</strain>
        <tissue evidence="2">Leaf</tissue>
    </source>
</reference>
<protein>
    <submittedName>
        <fullName evidence="2">Uncharacterized protein</fullName>
    </submittedName>
</protein>
<comment type="caution">
    <text evidence="2">The sequence shown here is derived from an EMBL/GenBank/DDBJ whole genome shotgun (WGS) entry which is preliminary data.</text>
</comment>
<keyword evidence="1" id="KW-0812">Transmembrane</keyword>
<dbReference type="Proteomes" id="UP000825729">
    <property type="component" value="Unassembled WGS sequence"/>
</dbReference>
<dbReference type="AlphaFoldDB" id="A0AAV7DSD9"/>
<name>A0AAV7DSD9_ARIFI</name>
<dbReference type="GO" id="GO:0008137">
    <property type="term" value="F:NADH dehydrogenase (ubiquinone) activity"/>
    <property type="evidence" value="ECO:0007669"/>
    <property type="project" value="InterPro"/>
</dbReference>
<dbReference type="PANTHER" id="PTHR43507:SF21">
    <property type="entry name" value="NAD(P)H-QUINONE OXIDOREDUCTASE CHAIN 4, CHLOROPLASTIC"/>
    <property type="match status" value="1"/>
</dbReference>
<dbReference type="GO" id="GO:0048039">
    <property type="term" value="F:ubiquinone binding"/>
    <property type="evidence" value="ECO:0007669"/>
    <property type="project" value="TreeGrafter"/>
</dbReference>
<dbReference type="GO" id="GO:0003954">
    <property type="term" value="F:NADH dehydrogenase activity"/>
    <property type="evidence" value="ECO:0007669"/>
    <property type="project" value="TreeGrafter"/>
</dbReference>
<organism evidence="2 3">
    <name type="scientific">Aristolochia fimbriata</name>
    <name type="common">White veined hardy Dutchman's pipe vine</name>
    <dbReference type="NCBI Taxonomy" id="158543"/>
    <lineage>
        <taxon>Eukaryota</taxon>
        <taxon>Viridiplantae</taxon>
        <taxon>Streptophyta</taxon>
        <taxon>Embryophyta</taxon>
        <taxon>Tracheophyta</taxon>
        <taxon>Spermatophyta</taxon>
        <taxon>Magnoliopsida</taxon>
        <taxon>Magnoliidae</taxon>
        <taxon>Piperales</taxon>
        <taxon>Aristolochiaceae</taxon>
        <taxon>Aristolochia</taxon>
    </lineage>
</organism>
<evidence type="ECO:0000313" key="3">
    <source>
        <dbReference type="Proteomes" id="UP000825729"/>
    </source>
</evidence>
<accession>A0AAV7DSD9</accession>
<feature type="transmembrane region" description="Helical" evidence="1">
    <location>
        <begin position="123"/>
        <end position="143"/>
    </location>
</feature>
<proteinExistence type="predicted"/>
<dbReference type="InterPro" id="IPR003918">
    <property type="entry name" value="NADH_UbQ_OxRdtase"/>
</dbReference>
<feature type="transmembrane region" description="Helical" evidence="1">
    <location>
        <begin position="213"/>
        <end position="232"/>
    </location>
</feature>
<gene>
    <name evidence="2" type="ORF">H6P81_021582</name>
</gene>